<proteinExistence type="predicted"/>
<accession>A0AAQ3SNX9</accession>
<dbReference type="Pfam" id="PF01190">
    <property type="entry name" value="Pollen_Ole_e_1"/>
    <property type="match status" value="1"/>
</dbReference>
<name>A0AAQ3SNX9_PASNO</name>
<reference evidence="3 4" key="1">
    <citation type="submission" date="2024-02" db="EMBL/GenBank/DDBJ databases">
        <title>High-quality chromosome-scale genome assembly of Pensacola bahiagrass (Paspalum notatum Flugge var. saurae).</title>
        <authorList>
            <person name="Vega J.M."/>
            <person name="Podio M."/>
            <person name="Orjuela J."/>
            <person name="Siena L.A."/>
            <person name="Pessino S.C."/>
            <person name="Combes M.C."/>
            <person name="Mariac C."/>
            <person name="Albertini E."/>
            <person name="Pupilli F."/>
            <person name="Ortiz J.P.A."/>
            <person name="Leblanc O."/>
        </authorList>
    </citation>
    <scope>NUCLEOTIDE SEQUENCE [LARGE SCALE GENOMIC DNA]</scope>
    <source>
        <strain evidence="3">R1</strain>
        <tissue evidence="3">Leaf</tissue>
    </source>
</reference>
<evidence type="ECO:0008006" key="5">
    <source>
        <dbReference type="Google" id="ProtNLM"/>
    </source>
</evidence>
<organism evidence="3 4">
    <name type="scientific">Paspalum notatum var. saurae</name>
    <dbReference type="NCBI Taxonomy" id="547442"/>
    <lineage>
        <taxon>Eukaryota</taxon>
        <taxon>Viridiplantae</taxon>
        <taxon>Streptophyta</taxon>
        <taxon>Embryophyta</taxon>
        <taxon>Tracheophyta</taxon>
        <taxon>Spermatophyta</taxon>
        <taxon>Magnoliopsida</taxon>
        <taxon>Liliopsida</taxon>
        <taxon>Poales</taxon>
        <taxon>Poaceae</taxon>
        <taxon>PACMAD clade</taxon>
        <taxon>Panicoideae</taxon>
        <taxon>Andropogonodae</taxon>
        <taxon>Paspaleae</taxon>
        <taxon>Paspalinae</taxon>
        <taxon>Paspalum</taxon>
    </lineage>
</organism>
<gene>
    <name evidence="3" type="ORF">U9M48_007909</name>
</gene>
<keyword evidence="4" id="KW-1185">Reference proteome</keyword>
<dbReference type="AlphaFoldDB" id="A0AAQ3SNX9"/>
<keyword evidence="1" id="KW-0732">Signal</keyword>
<dbReference type="GO" id="GO:0071944">
    <property type="term" value="C:cell periphery"/>
    <property type="evidence" value="ECO:0007669"/>
    <property type="project" value="TreeGrafter"/>
</dbReference>
<feature type="region of interest" description="Disordered" evidence="2">
    <location>
        <begin position="36"/>
        <end position="63"/>
    </location>
</feature>
<dbReference type="PANTHER" id="PTHR33470:SF29">
    <property type="entry name" value="POLLEN OLE E 1 ALLERGEN AND EXTENSIN FAMILY PROTEIN"/>
    <property type="match status" value="1"/>
</dbReference>
<dbReference type="Proteomes" id="UP001341281">
    <property type="component" value="Chromosome 02"/>
</dbReference>
<dbReference type="EMBL" id="CP144746">
    <property type="protein sequence ID" value="WVZ57534.1"/>
    <property type="molecule type" value="Genomic_DNA"/>
</dbReference>
<evidence type="ECO:0000313" key="3">
    <source>
        <dbReference type="EMBL" id="WVZ57534.1"/>
    </source>
</evidence>
<protein>
    <recommendedName>
        <fullName evidence="5">Pollen Ole e 1 allergen and extensin family protein</fullName>
    </recommendedName>
</protein>
<evidence type="ECO:0000256" key="2">
    <source>
        <dbReference type="SAM" id="MobiDB-lite"/>
    </source>
</evidence>
<evidence type="ECO:0000256" key="1">
    <source>
        <dbReference type="ARBA" id="ARBA00022729"/>
    </source>
</evidence>
<dbReference type="PANTHER" id="PTHR33470">
    <property type="entry name" value="OS01G0164075 PROTEIN"/>
    <property type="match status" value="1"/>
</dbReference>
<sequence length="239" mass="25076">MARTSTVGQVHRIAELGSRRARRARISSSLLIKPSLHLPVPDHHHPPPPPPRAQARQSGTFEAGSPGAMARIIRSSTALALVVAAAVAAACAEARVPDYHPSTFTVTGKVQCQDCTKNWNAYAYNARPIPGSVVGVTCLDDKGRAVYHGSDATDGQGVFNVEVPGKVNGGDLAPSRCLVRLAASGDAACAVFTDFNGGRTGETPARLTHVSPDRATYAVGPYYCAPPQCDVKDDDACGY</sequence>
<evidence type="ECO:0000313" key="4">
    <source>
        <dbReference type="Proteomes" id="UP001341281"/>
    </source>
</evidence>